<dbReference type="GO" id="GO:0043138">
    <property type="term" value="F:3'-5' DNA helicase activity"/>
    <property type="evidence" value="ECO:0007669"/>
    <property type="project" value="TreeGrafter"/>
</dbReference>
<feature type="compositionally biased region" description="Low complexity" evidence="2">
    <location>
        <begin position="608"/>
        <end position="621"/>
    </location>
</feature>
<dbReference type="GO" id="GO:0005737">
    <property type="term" value="C:cytoplasm"/>
    <property type="evidence" value="ECO:0007669"/>
    <property type="project" value="TreeGrafter"/>
</dbReference>
<dbReference type="GO" id="GO:0005524">
    <property type="term" value="F:ATP binding"/>
    <property type="evidence" value="ECO:0007669"/>
    <property type="project" value="InterPro"/>
</dbReference>
<dbReference type="PANTHER" id="PTHR13710">
    <property type="entry name" value="DNA HELICASE RECQ FAMILY MEMBER"/>
    <property type="match status" value="1"/>
</dbReference>
<feature type="domain" description="Helicase ATP-binding" evidence="3">
    <location>
        <begin position="65"/>
        <end position="240"/>
    </location>
</feature>
<comment type="similarity">
    <text evidence="1">Belongs to the helicase family. RecQ subfamily.</text>
</comment>
<keyword evidence="4" id="KW-0378">Hydrolase</keyword>
<dbReference type="GO" id="GO:0005694">
    <property type="term" value="C:chromosome"/>
    <property type="evidence" value="ECO:0007669"/>
    <property type="project" value="TreeGrafter"/>
</dbReference>
<comment type="caution">
    <text evidence="4">The sequence shown here is derived from an EMBL/GenBank/DDBJ whole genome shotgun (WGS) entry which is preliminary data.</text>
</comment>
<dbReference type="InterPro" id="IPR027417">
    <property type="entry name" value="P-loop_NTPase"/>
</dbReference>
<dbReference type="OMA" id="SCERYAH"/>
<dbReference type="AlphaFoldDB" id="A0A1M2W6T0"/>
<evidence type="ECO:0000256" key="2">
    <source>
        <dbReference type="SAM" id="MobiDB-lite"/>
    </source>
</evidence>
<name>A0A1M2W6T0_TRAPU</name>
<dbReference type="InterPro" id="IPR011545">
    <property type="entry name" value="DEAD/DEAH_box_helicase_dom"/>
</dbReference>
<dbReference type="PANTHER" id="PTHR13710:SF120">
    <property type="entry name" value="BIFUNCTIONAL 3'-5' EXONUCLEASE_ATP-DEPENDENT HELICASE WRN"/>
    <property type="match status" value="1"/>
</dbReference>
<keyword evidence="4" id="KW-0067">ATP-binding</keyword>
<dbReference type="STRING" id="154538.A0A1M2W6T0"/>
<sequence length="741" mass="83831">MASTPDAPAVARSKYHDRSHTLLDAARADARKKRKYDSGVTRNNITLECIKRTQLEPYPEQLDLAECMLLGVDAVSIAGTGWGKTLPFVLPLFVPETKDRMIIIISPLNALEEDQAKRFRKMGLLATALNGESNNADTITEIERGKYRVVILGPKLFAGGEGRVRALFSQPRFTRKVLGLVVDEAHCISQWGGDFRPEYADIGCMRALLAVNTAVHATSATMPPPVLKQVSETLLINLNNAFVLHLGNDRPNITWEVVFMTAGKTDLDSLGRLILARLRASGDVGALRCLPKTMVFFDDILQSMRARRWLLTQLPESVHDRVKEYNSRRGALAKRLVMRDFERGDVDMLFATEAAGMPSVFQEMGKKTRKEGEPVVYKKEIDPGLRKWVVVPEDECRRDVADEYFDNPPRRIRTSNRFYQMDGDLIETTVADLRDLKWRLADRHGAEVLALLEPIDRKMGLEKLYEEKEKYESAEAAKEAKAEEKRLRDEQRDLEKREREFERELQTARKQAEATRKKQEAERKKQEAEQKKKEAEQKKQEAVQKKRERERAAARKRYLAGARAATRAVPWIAKSQDAGVVVRPNKRKRNADKEDVEELEAEMEGSSKKTASSTSTSATTSQSPEFHRLAITSIYTIAELSCERYAHALDSKLSAIPIYSPTTTVHASGTFTLISSFLSRSTLLSVRFVIPAYADLTAFDLRLFSLARGPLERCWSQLLALQHPEASAESPCKHQLWICTR</sequence>
<evidence type="ECO:0000256" key="1">
    <source>
        <dbReference type="ARBA" id="ARBA00005446"/>
    </source>
</evidence>
<evidence type="ECO:0000313" key="4">
    <source>
        <dbReference type="EMBL" id="OJT15549.1"/>
    </source>
</evidence>
<feature type="compositionally biased region" description="Acidic residues" evidence="2">
    <location>
        <begin position="594"/>
        <end position="603"/>
    </location>
</feature>
<dbReference type="SUPFAM" id="SSF52540">
    <property type="entry name" value="P-loop containing nucleoside triphosphate hydrolases"/>
    <property type="match status" value="2"/>
</dbReference>
<dbReference type="GO" id="GO:0003676">
    <property type="term" value="F:nucleic acid binding"/>
    <property type="evidence" value="ECO:0007669"/>
    <property type="project" value="InterPro"/>
</dbReference>
<dbReference type="PROSITE" id="PS51192">
    <property type="entry name" value="HELICASE_ATP_BIND_1"/>
    <property type="match status" value="1"/>
</dbReference>
<reference evidence="4 5" key="1">
    <citation type="submission" date="2016-10" db="EMBL/GenBank/DDBJ databases">
        <title>Genome sequence of the basidiomycete white-rot fungus Trametes pubescens.</title>
        <authorList>
            <person name="Makela M.R."/>
            <person name="Granchi Z."/>
            <person name="Peng M."/>
            <person name="De Vries R.P."/>
            <person name="Grigoriev I."/>
            <person name="Riley R."/>
            <person name="Hilden K."/>
        </authorList>
    </citation>
    <scope>NUCLEOTIDE SEQUENCE [LARGE SCALE GENOMIC DNA]</scope>
    <source>
        <strain evidence="4 5">FBCC735</strain>
    </source>
</reference>
<dbReference type="SMART" id="SM00487">
    <property type="entry name" value="DEXDc"/>
    <property type="match status" value="1"/>
</dbReference>
<dbReference type="GO" id="GO:0005634">
    <property type="term" value="C:nucleus"/>
    <property type="evidence" value="ECO:0007669"/>
    <property type="project" value="TreeGrafter"/>
</dbReference>
<feature type="region of interest" description="Disordered" evidence="2">
    <location>
        <begin position="472"/>
        <end position="549"/>
    </location>
</feature>
<keyword evidence="4" id="KW-0547">Nucleotide-binding</keyword>
<dbReference type="GO" id="GO:0009378">
    <property type="term" value="F:four-way junction helicase activity"/>
    <property type="evidence" value="ECO:0007669"/>
    <property type="project" value="TreeGrafter"/>
</dbReference>
<accession>A0A1M2W6T0</accession>
<evidence type="ECO:0000259" key="3">
    <source>
        <dbReference type="PROSITE" id="PS51192"/>
    </source>
</evidence>
<evidence type="ECO:0000313" key="5">
    <source>
        <dbReference type="Proteomes" id="UP000184267"/>
    </source>
</evidence>
<dbReference type="OrthoDB" id="2499463at2759"/>
<proteinExistence type="inferred from homology"/>
<keyword evidence="4" id="KW-0347">Helicase</keyword>
<gene>
    <name evidence="4" type="ORF">TRAPUB_6524</name>
</gene>
<dbReference type="Proteomes" id="UP000184267">
    <property type="component" value="Unassembled WGS sequence"/>
</dbReference>
<dbReference type="Gene3D" id="3.40.50.300">
    <property type="entry name" value="P-loop containing nucleotide triphosphate hydrolases"/>
    <property type="match status" value="1"/>
</dbReference>
<dbReference type="GO" id="GO:0000724">
    <property type="term" value="P:double-strand break repair via homologous recombination"/>
    <property type="evidence" value="ECO:0007669"/>
    <property type="project" value="TreeGrafter"/>
</dbReference>
<dbReference type="EMBL" id="MNAD01000150">
    <property type="protein sequence ID" value="OJT15549.1"/>
    <property type="molecule type" value="Genomic_DNA"/>
</dbReference>
<dbReference type="InterPro" id="IPR014001">
    <property type="entry name" value="Helicase_ATP-bd"/>
</dbReference>
<organism evidence="4 5">
    <name type="scientific">Trametes pubescens</name>
    <name type="common">White-rot fungus</name>
    <dbReference type="NCBI Taxonomy" id="154538"/>
    <lineage>
        <taxon>Eukaryota</taxon>
        <taxon>Fungi</taxon>
        <taxon>Dikarya</taxon>
        <taxon>Basidiomycota</taxon>
        <taxon>Agaricomycotina</taxon>
        <taxon>Agaricomycetes</taxon>
        <taxon>Polyporales</taxon>
        <taxon>Polyporaceae</taxon>
        <taxon>Trametes</taxon>
    </lineage>
</organism>
<protein>
    <submittedName>
        <fullName evidence="4">ATP-dependent DNA helicase Q-like 3</fullName>
    </submittedName>
</protein>
<keyword evidence="5" id="KW-1185">Reference proteome</keyword>
<feature type="region of interest" description="Disordered" evidence="2">
    <location>
        <begin position="583"/>
        <end position="622"/>
    </location>
</feature>
<dbReference type="Pfam" id="PF00270">
    <property type="entry name" value="DEAD"/>
    <property type="match status" value="1"/>
</dbReference>